<dbReference type="AlphaFoldDB" id="A0A3S4S0S9"/>
<dbReference type="SUPFAM" id="SSF54427">
    <property type="entry name" value="NTF2-like"/>
    <property type="match status" value="1"/>
</dbReference>
<evidence type="ECO:0000313" key="1">
    <source>
        <dbReference type="EMBL" id="VEG53517.1"/>
    </source>
</evidence>
<gene>
    <name evidence="1" type="ORF">NCTC10437_02006</name>
</gene>
<name>A0A3S4S0S9_MYCAU</name>
<protein>
    <recommendedName>
        <fullName evidence="3">SnoaL-like domain</fullName>
    </recommendedName>
</protein>
<dbReference type="OrthoDB" id="7064268at2"/>
<keyword evidence="2" id="KW-1185">Reference proteome</keyword>
<dbReference type="EMBL" id="LR134356">
    <property type="protein sequence ID" value="VEG53517.1"/>
    <property type="molecule type" value="Genomic_DNA"/>
</dbReference>
<dbReference type="InterPro" id="IPR032710">
    <property type="entry name" value="NTF2-like_dom_sf"/>
</dbReference>
<evidence type="ECO:0008006" key="3">
    <source>
        <dbReference type="Google" id="ProtNLM"/>
    </source>
</evidence>
<organism evidence="1 2">
    <name type="scientific">Mycolicibacterium aurum</name>
    <name type="common">Mycobacterium aurum</name>
    <dbReference type="NCBI Taxonomy" id="1791"/>
    <lineage>
        <taxon>Bacteria</taxon>
        <taxon>Bacillati</taxon>
        <taxon>Actinomycetota</taxon>
        <taxon>Actinomycetes</taxon>
        <taxon>Mycobacteriales</taxon>
        <taxon>Mycobacteriaceae</taxon>
        <taxon>Mycolicibacterium</taxon>
    </lineage>
</organism>
<dbReference type="Gene3D" id="3.10.450.50">
    <property type="match status" value="1"/>
</dbReference>
<proteinExistence type="predicted"/>
<reference evidence="1 2" key="1">
    <citation type="submission" date="2018-12" db="EMBL/GenBank/DDBJ databases">
        <authorList>
            <consortium name="Pathogen Informatics"/>
        </authorList>
    </citation>
    <scope>NUCLEOTIDE SEQUENCE [LARGE SCALE GENOMIC DNA]</scope>
    <source>
        <strain evidence="1 2">NCTC10437</strain>
    </source>
</reference>
<dbReference type="RefSeq" id="WP_048630595.1">
    <property type="nucleotide sequence ID" value="NZ_CVQQ01000001.1"/>
</dbReference>
<dbReference type="KEGG" id="mauu:NCTC10437_02006"/>
<sequence>MSDPIENLMRANLLDVFNERDDTKRQAAIERTYATDVAWTDDEGTVVGRDSLEAKCVGLQSNLGGLEFAADGPVRTVPGFAHLAWKLLDPGSGQAVMTGFDAAVIEDGLISRLWTVLIPPTK</sequence>
<accession>A0A3S4S0S9</accession>
<dbReference type="Proteomes" id="UP000279306">
    <property type="component" value="Chromosome"/>
</dbReference>
<dbReference type="STRING" id="1791.GCA_001049355_00737"/>
<evidence type="ECO:0000313" key="2">
    <source>
        <dbReference type="Proteomes" id="UP000279306"/>
    </source>
</evidence>